<dbReference type="EMBL" id="JALPRX010000165">
    <property type="protein sequence ID" value="MCK8788004.1"/>
    <property type="molecule type" value="Genomic_DNA"/>
</dbReference>
<accession>A0A9X1YCP2</accession>
<gene>
    <name evidence="1" type="ORF">M0638_26975</name>
</gene>
<reference evidence="1" key="1">
    <citation type="submission" date="2022-04" db="EMBL/GenBank/DDBJ databases">
        <title>Roseomonas acroporae sp. nov., isolated from coral Acropora digitifera.</title>
        <authorList>
            <person name="Sun H."/>
        </authorList>
    </citation>
    <scope>NUCLEOTIDE SEQUENCE</scope>
    <source>
        <strain evidence="1">NAR14</strain>
    </source>
</reference>
<protein>
    <submittedName>
        <fullName evidence="1">Uncharacterized protein</fullName>
    </submittedName>
</protein>
<keyword evidence="2" id="KW-1185">Reference proteome</keyword>
<evidence type="ECO:0000313" key="2">
    <source>
        <dbReference type="Proteomes" id="UP001139516"/>
    </source>
</evidence>
<dbReference type="RefSeq" id="WP_248670048.1">
    <property type="nucleotide sequence ID" value="NZ_JALPRX010000165.1"/>
</dbReference>
<dbReference type="AlphaFoldDB" id="A0A9X1YCP2"/>
<proteinExistence type="predicted"/>
<dbReference type="Proteomes" id="UP001139516">
    <property type="component" value="Unassembled WGS sequence"/>
</dbReference>
<name>A0A9X1YCP2_9PROT</name>
<comment type="caution">
    <text evidence="1">The sequence shown here is derived from an EMBL/GenBank/DDBJ whole genome shotgun (WGS) entry which is preliminary data.</text>
</comment>
<evidence type="ECO:0000313" key="1">
    <source>
        <dbReference type="EMBL" id="MCK8788004.1"/>
    </source>
</evidence>
<sequence length="849" mass="91067">MSWKDCAAAIRSAAGRDLTDDQVADVFEAVDRRKKALEAEGRIDGLDQRLREAVAEDAERVRIDAALAKKHAALSVLARDRATRHVEALVEAGVGPAFRWSPGNKYRNAVLAMFEGTTRGVEGGRHSIAATKQAYFGRYVGTMQANLIREVPHVEGMLRDRAFLDDVVREMMELRENGAPGRTGNTDAQKVAKVLADAAEMSRTDLNRLGANIGRLDGWAGSQIHDADRIGTVTKDAWIDAILPKLDLDRTFEGVTDPAEVRRILGNVWENIVFQPDRGAPSPGDGFVGPRNVARALERHRVLHFKSADDWLSYSQQFGHGHIFDGMVGHLSKAALNASQMEMLGPNPGATLDAVLDGLRRRVDRDDTIPPAEKAKVKASLRADAGLGIGAAFRIASGASLIPTSRTIADVAGSIRAVQSLGKLGGATVSSITDLPTAVLNLRFNGLSFGEAIAQQIGGILAGRGKGEARELAYLIGEGFEGLLGHIVSPHVANDSTPGAMQSAMSHFFRWTGLTWWTDANRASVARILSANLGGSAHLPFGELNPRLQHVLSQHAITPDLWDAIRTHGATQIEGRTYLSPEGIAAMPDDAARAFGRSAADGRRTVELALRRYFADEARSSVLEADAATQRFTTAGLSRGTVPGEAIRFIMQFKGYPIAFTQRVLGRAWQGGAGGASAGGAHIGALIAGTLVMGYAAMTAKDALRGYTPREVVDEDGVPRLKTILAALTQGGGLGIAGDFLFGEVSRSGNTALETAAGPAAGEIAGWLNLYGKARSGEASAGEVLSRALASTPFINIWYLRPALNYLVLNELREALSPGYLTRQDQRRRQDYGQEPFQQPYDRIGLDLF</sequence>
<organism evidence="1 2">
    <name type="scientific">Roseomonas acroporae</name>
    <dbReference type="NCBI Taxonomy" id="2937791"/>
    <lineage>
        <taxon>Bacteria</taxon>
        <taxon>Pseudomonadati</taxon>
        <taxon>Pseudomonadota</taxon>
        <taxon>Alphaproteobacteria</taxon>
        <taxon>Acetobacterales</taxon>
        <taxon>Roseomonadaceae</taxon>
        <taxon>Roseomonas</taxon>
    </lineage>
</organism>